<sequence length="438" mass="46238">MGIVASSLWRDRDFMSLWLGQAISDLGAGITALALPLAVVTLLDASAFEVGLLTALASVGWLIVALPAGAVIDRTRKRRLMIICDVVRGVGLASVPLTAALWHLTIWHLYLVSLLLGIFAVFFEVACQSYLASLLTRERLVEGIGRVGTTNALAAVLGPTLAGVLTSLLGSAARVLAVDCLSFLASIVSLLLIRRPEPSPRPRTPGPWLPDLRRDIAAGLRFVLNHWVMRRVLVASTAANAFDAMVAALIVVFLARDLYADPKTIGVTLAIGGVGGVVGGMVANPMARWLGPARALWAGKLYLGASTLCLPLAEPGWGIYLVSAALFVTGVVTVSYNVLQIAYRQSICPPELRGRMNASVRWIIRSLVPMGALIAGALAIPLGVRTTLAIAVVGSWLAVMPIVLSPLRLARDLPDALEPSDPGTEPAAMITPASPPSR</sequence>
<keyword evidence="3 7" id="KW-0812">Transmembrane</keyword>
<keyword evidence="10" id="KW-1185">Reference proteome</keyword>
<feature type="transmembrane region" description="Helical" evidence="7">
    <location>
        <begin position="45"/>
        <end position="68"/>
    </location>
</feature>
<feature type="transmembrane region" description="Helical" evidence="7">
    <location>
        <begin position="265"/>
        <end position="283"/>
    </location>
</feature>
<feature type="domain" description="Major facilitator superfamily (MFS) profile" evidence="8">
    <location>
        <begin position="13"/>
        <end position="409"/>
    </location>
</feature>
<feature type="transmembrane region" description="Helical" evidence="7">
    <location>
        <begin position="319"/>
        <end position="339"/>
    </location>
</feature>
<evidence type="ECO:0000256" key="7">
    <source>
        <dbReference type="SAM" id="Phobius"/>
    </source>
</evidence>
<feature type="transmembrane region" description="Helical" evidence="7">
    <location>
        <begin position="232"/>
        <end position="253"/>
    </location>
</feature>
<dbReference type="EMBL" id="FMIA01000002">
    <property type="protein sequence ID" value="SCL58351.1"/>
    <property type="molecule type" value="Genomic_DNA"/>
</dbReference>
<dbReference type="InterPro" id="IPR036259">
    <property type="entry name" value="MFS_trans_sf"/>
</dbReference>
<evidence type="ECO:0000256" key="2">
    <source>
        <dbReference type="ARBA" id="ARBA00022475"/>
    </source>
</evidence>
<organism evidence="9 10">
    <name type="scientific">Micromonospora yangpuensis</name>
    <dbReference type="NCBI Taxonomy" id="683228"/>
    <lineage>
        <taxon>Bacteria</taxon>
        <taxon>Bacillati</taxon>
        <taxon>Actinomycetota</taxon>
        <taxon>Actinomycetes</taxon>
        <taxon>Micromonosporales</taxon>
        <taxon>Micromonosporaceae</taxon>
        <taxon>Micromonospora</taxon>
    </lineage>
</organism>
<dbReference type="CDD" id="cd06173">
    <property type="entry name" value="MFS_MefA_like"/>
    <property type="match status" value="1"/>
</dbReference>
<dbReference type="PROSITE" id="PS50850">
    <property type="entry name" value="MFS"/>
    <property type="match status" value="1"/>
</dbReference>
<evidence type="ECO:0000256" key="3">
    <source>
        <dbReference type="ARBA" id="ARBA00022692"/>
    </source>
</evidence>
<dbReference type="STRING" id="683228.GA0070617_3792"/>
<dbReference type="Proteomes" id="UP000198937">
    <property type="component" value="Unassembled WGS sequence"/>
</dbReference>
<dbReference type="Gene3D" id="1.20.1250.20">
    <property type="entry name" value="MFS general substrate transporter like domains"/>
    <property type="match status" value="1"/>
</dbReference>
<reference evidence="9 10" key="1">
    <citation type="submission" date="2016-06" db="EMBL/GenBank/DDBJ databases">
        <authorList>
            <person name="Kjaerup R.B."/>
            <person name="Dalgaard T.S."/>
            <person name="Juul-Madsen H.R."/>
        </authorList>
    </citation>
    <scope>NUCLEOTIDE SEQUENCE [LARGE SCALE GENOMIC DNA]</scope>
    <source>
        <strain evidence="9 10">DSM 45577</strain>
    </source>
</reference>
<feature type="transmembrane region" description="Helical" evidence="7">
    <location>
        <begin position="295"/>
        <end position="313"/>
    </location>
</feature>
<dbReference type="PANTHER" id="PTHR23513:SF6">
    <property type="entry name" value="MAJOR FACILITATOR SUPERFAMILY ASSOCIATED DOMAIN-CONTAINING PROTEIN"/>
    <property type="match status" value="1"/>
</dbReference>
<dbReference type="GO" id="GO:0005886">
    <property type="term" value="C:plasma membrane"/>
    <property type="evidence" value="ECO:0007669"/>
    <property type="project" value="UniProtKB-SubCell"/>
</dbReference>
<dbReference type="InterPro" id="IPR011701">
    <property type="entry name" value="MFS"/>
</dbReference>
<name>A0A1C6UWJ7_9ACTN</name>
<keyword evidence="2" id="KW-1003">Cell membrane</keyword>
<accession>A0A1C6UWJ7</accession>
<dbReference type="OrthoDB" id="9815525at2"/>
<evidence type="ECO:0000256" key="4">
    <source>
        <dbReference type="ARBA" id="ARBA00022989"/>
    </source>
</evidence>
<keyword evidence="4 7" id="KW-1133">Transmembrane helix</keyword>
<feature type="transmembrane region" description="Helical" evidence="7">
    <location>
        <begin position="108"/>
        <end position="131"/>
    </location>
</feature>
<dbReference type="AlphaFoldDB" id="A0A1C6UWJ7"/>
<evidence type="ECO:0000313" key="9">
    <source>
        <dbReference type="EMBL" id="SCL58351.1"/>
    </source>
</evidence>
<dbReference type="SUPFAM" id="SSF103473">
    <property type="entry name" value="MFS general substrate transporter"/>
    <property type="match status" value="1"/>
</dbReference>
<evidence type="ECO:0000256" key="5">
    <source>
        <dbReference type="ARBA" id="ARBA00023136"/>
    </source>
</evidence>
<proteinExistence type="predicted"/>
<comment type="subcellular location">
    <subcellularLocation>
        <location evidence="1">Cell membrane</location>
        <topology evidence="1">Multi-pass membrane protein</topology>
    </subcellularLocation>
</comment>
<dbReference type="Pfam" id="PF07690">
    <property type="entry name" value="MFS_1"/>
    <property type="match status" value="1"/>
</dbReference>
<evidence type="ECO:0000259" key="8">
    <source>
        <dbReference type="PROSITE" id="PS50850"/>
    </source>
</evidence>
<feature type="transmembrane region" description="Helical" evidence="7">
    <location>
        <begin position="386"/>
        <end position="404"/>
    </location>
</feature>
<feature type="transmembrane region" description="Helical" evidence="7">
    <location>
        <begin position="360"/>
        <end position="380"/>
    </location>
</feature>
<feature type="transmembrane region" description="Helical" evidence="7">
    <location>
        <begin position="80"/>
        <end position="102"/>
    </location>
</feature>
<feature type="transmembrane region" description="Helical" evidence="7">
    <location>
        <begin position="175"/>
        <end position="193"/>
    </location>
</feature>
<dbReference type="GO" id="GO:0022857">
    <property type="term" value="F:transmembrane transporter activity"/>
    <property type="evidence" value="ECO:0007669"/>
    <property type="project" value="InterPro"/>
</dbReference>
<feature type="transmembrane region" description="Helical" evidence="7">
    <location>
        <begin position="152"/>
        <end position="169"/>
    </location>
</feature>
<gene>
    <name evidence="9" type="ORF">GA0070617_3792</name>
</gene>
<evidence type="ECO:0000256" key="6">
    <source>
        <dbReference type="SAM" id="MobiDB-lite"/>
    </source>
</evidence>
<feature type="transmembrane region" description="Helical" evidence="7">
    <location>
        <begin position="17"/>
        <end position="39"/>
    </location>
</feature>
<dbReference type="RefSeq" id="WP_091440008.1">
    <property type="nucleotide sequence ID" value="NZ_FMIA01000002.1"/>
</dbReference>
<evidence type="ECO:0000313" key="10">
    <source>
        <dbReference type="Proteomes" id="UP000198937"/>
    </source>
</evidence>
<evidence type="ECO:0000256" key="1">
    <source>
        <dbReference type="ARBA" id="ARBA00004651"/>
    </source>
</evidence>
<protein>
    <submittedName>
        <fullName evidence="9">Predicted arabinose efflux permease, MFS family</fullName>
    </submittedName>
</protein>
<feature type="region of interest" description="Disordered" evidence="6">
    <location>
        <begin position="415"/>
        <end position="438"/>
    </location>
</feature>
<dbReference type="InterPro" id="IPR020846">
    <property type="entry name" value="MFS_dom"/>
</dbReference>
<dbReference type="PANTHER" id="PTHR23513">
    <property type="entry name" value="INTEGRAL MEMBRANE EFFLUX PROTEIN-RELATED"/>
    <property type="match status" value="1"/>
</dbReference>
<keyword evidence="5 7" id="KW-0472">Membrane</keyword>